<reference evidence="6 7" key="1">
    <citation type="submission" date="2016-11" db="EMBL/GenBank/DDBJ databases">
        <authorList>
            <person name="Jaros S."/>
            <person name="Januszkiewicz K."/>
            <person name="Wedrychowicz H."/>
        </authorList>
    </citation>
    <scope>NUCLEOTIDE SEQUENCE [LARGE SCALE GENOMIC DNA]</scope>
    <source>
        <strain evidence="6 7">DSM 26883</strain>
    </source>
</reference>
<protein>
    <submittedName>
        <fullName evidence="6">Peroxiredoxin</fullName>
    </submittedName>
</protein>
<keyword evidence="4" id="KW-0676">Redox-active center</keyword>
<dbReference type="Pfam" id="PF00578">
    <property type="entry name" value="AhpC-TSA"/>
    <property type="match status" value="1"/>
</dbReference>
<dbReference type="PANTHER" id="PTHR42852">
    <property type="entry name" value="THIOL:DISULFIDE INTERCHANGE PROTEIN DSBE"/>
    <property type="match status" value="1"/>
</dbReference>
<dbReference type="AlphaFoldDB" id="A0A1M5DK22"/>
<dbReference type="GO" id="GO:0017004">
    <property type="term" value="P:cytochrome complex assembly"/>
    <property type="evidence" value="ECO:0007669"/>
    <property type="project" value="UniProtKB-KW"/>
</dbReference>
<dbReference type="PANTHER" id="PTHR42852:SF6">
    <property type="entry name" value="THIOL:DISULFIDE INTERCHANGE PROTEIN DSBE"/>
    <property type="match status" value="1"/>
</dbReference>
<dbReference type="GO" id="GO:0016209">
    <property type="term" value="F:antioxidant activity"/>
    <property type="evidence" value="ECO:0007669"/>
    <property type="project" value="InterPro"/>
</dbReference>
<dbReference type="InterPro" id="IPR050553">
    <property type="entry name" value="Thioredoxin_ResA/DsbE_sf"/>
</dbReference>
<dbReference type="Proteomes" id="UP000184436">
    <property type="component" value="Unassembled WGS sequence"/>
</dbReference>
<dbReference type="Gene3D" id="3.40.30.10">
    <property type="entry name" value="Glutaredoxin"/>
    <property type="match status" value="1"/>
</dbReference>
<gene>
    <name evidence="6" type="ORF">SAMN05444349_12937</name>
</gene>
<evidence type="ECO:0000259" key="5">
    <source>
        <dbReference type="PROSITE" id="PS51352"/>
    </source>
</evidence>
<evidence type="ECO:0000256" key="4">
    <source>
        <dbReference type="ARBA" id="ARBA00023284"/>
    </source>
</evidence>
<dbReference type="Pfam" id="PF14289">
    <property type="entry name" value="DUF4369"/>
    <property type="match status" value="1"/>
</dbReference>
<dbReference type="CDD" id="cd02966">
    <property type="entry name" value="TlpA_like_family"/>
    <property type="match status" value="1"/>
</dbReference>
<dbReference type="InterPro" id="IPR025380">
    <property type="entry name" value="DUF4369"/>
</dbReference>
<feature type="domain" description="Thioredoxin" evidence="5">
    <location>
        <begin position="265"/>
        <end position="403"/>
    </location>
</feature>
<accession>A0A1M5DK22</accession>
<keyword evidence="3" id="KW-1015">Disulfide bond</keyword>
<proteinExistence type="predicted"/>
<sequence length="403" mass="45768">MIIQRGSFGLLFFMSERLPGSTKYPIFVHHQKTMYMKRTFLLSFIVISACFCYAQQRVATYIVEGVLSDPSLEGTTVTIARYDNSKIVNSTKVSNGKFKITGEVQTPFLARIYAEKRFGILIVEEGTILIDMEKTHTDTGIPIIHPASGTPLNNEFANLKRSIDSLVYNQIEQYEQIEKEYTDSHKKAQLQNELIAKIRPILISNYQKVFQQHKNDVLGSYTIDALSNELSPDEMTSVFAQAGPYIMSLPNTQEIIKRLEKLKQTSKGKMFIDFEGKNENGQPLKLSNFVGKGKYTLIHFWSRSCGGCRKEMPIIAEVYKQFGNKGLEVIGVAVNEGSISTKKAIKELNVTWPQIFETGHQPFEIYGFNYIPQVMLFSPNGIILARDLNRENILSKVEEIFKP</sequence>
<dbReference type="PROSITE" id="PS51352">
    <property type="entry name" value="THIOREDOXIN_2"/>
    <property type="match status" value="1"/>
</dbReference>
<comment type="subcellular location">
    <subcellularLocation>
        <location evidence="1">Cell envelope</location>
    </subcellularLocation>
</comment>
<dbReference type="InterPro" id="IPR013766">
    <property type="entry name" value="Thioredoxin_domain"/>
</dbReference>
<evidence type="ECO:0000256" key="2">
    <source>
        <dbReference type="ARBA" id="ARBA00022748"/>
    </source>
</evidence>
<dbReference type="InterPro" id="IPR000866">
    <property type="entry name" value="AhpC/TSA"/>
</dbReference>
<evidence type="ECO:0000256" key="3">
    <source>
        <dbReference type="ARBA" id="ARBA00023157"/>
    </source>
</evidence>
<dbReference type="EMBL" id="FQVD01000029">
    <property type="protein sequence ID" value="SHF67245.1"/>
    <property type="molecule type" value="Genomic_DNA"/>
</dbReference>
<dbReference type="OrthoDB" id="9794348at2"/>
<evidence type="ECO:0000256" key="1">
    <source>
        <dbReference type="ARBA" id="ARBA00004196"/>
    </source>
</evidence>
<dbReference type="InterPro" id="IPR036249">
    <property type="entry name" value="Thioredoxin-like_sf"/>
</dbReference>
<dbReference type="GO" id="GO:0016491">
    <property type="term" value="F:oxidoreductase activity"/>
    <property type="evidence" value="ECO:0007669"/>
    <property type="project" value="InterPro"/>
</dbReference>
<dbReference type="SUPFAM" id="SSF52833">
    <property type="entry name" value="Thioredoxin-like"/>
    <property type="match status" value="1"/>
</dbReference>
<evidence type="ECO:0000313" key="6">
    <source>
        <dbReference type="EMBL" id="SHF67245.1"/>
    </source>
</evidence>
<dbReference type="STRING" id="871325.SAMN05444349_12937"/>
<name>A0A1M5DK22_9BACE</name>
<keyword evidence="2" id="KW-0201">Cytochrome c-type biogenesis</keyword>
<dbReference type="GO" id="GO:0030313">
    <property type="term" value="C:cell envelope"/>
    <property type="evidence" value="ECO:0007669"/>
    <property type="project" value="UniProtKB-SubCell"/>
</dbReference>
<evidence type="ECO:0000313" key="7">
    <source>
        <dbReference type="Proteomes" id="UP000184436"/>
    </source>
</evidence>
<organism evidence="6 7">
    <name type="scientific">Bacteroides faecichinchillae</name>
    <dbReference type="NCBI Taxonomy" id="871325"/>
    <lineage>
        <taxon>Bacteria</taxon>
        <taxon>Pseudomonadati</taxon>
        <taxon>Bacteroidota</taxon>
        <taxon>Bacteroidia</taxon>
        <taxon>Bacteroidales</taxon>
        <taxon>Bacteroidaceae</taxon>
        <taxon>Bacteroides</taxon>
    </lineage>
</organism>
<keyword evidence="7" id="KW-1185">Reference proteome</keyword>